<dbReference type="EMBL" id="KN839847">
    <property type="protein sequence ID" value="KIJ64184.1"/>
    <property type="molecule type" value="Genomic_DNA"/>
</dbReference>
<protein>
    <submittedName>
        <fullName evidence="2">Uncharacterized protein</fullName>
    </submittedName>
</protein>
<feature type="compositionally biased region" description="Basic and acidic residues" evidence="1">
    <location>
        <begin position="37"/>
        <end position="57"/>
    </location>
</feature>
<keyword evidence="3" id="KW-1185">Reference proteome</keyword>
<dbReference type="HOGENOM" id="CLU_2996751_0_0_1"/>
<proteinExistence type="predicted"/>
<evidence type="ECO:0000313" key="3">
    <source>
        <dbReference type="Proteomes" id="UP000053820"/>
    </source>
</evidence>
<evidence type="ECO:0000313" key="2">
    <source>
        <dbReference type="EMBL" id="KIJ64184.1"/>
    </source>
</evidence>
<sequence>MPDSTLWMTQIYAPPSPARWWDGATSVGCVRCVEGGSRGDEEERKKEVKRKERERKS</sequence>
<evidence type="ECO:0000256" key="1">
    <source>
        <dbReference type="SAM" id="MobiDB-lite"/>
    </source>
</evidence>
<feature type="region of interest" description="Disordered" evidence="1">
    <location>
        <begin position="33"/>
        <end position="57"/>
    </location>
</feature>
<dbReference type="AlphaFoldDB" id="A0A0C9VFD2"/>
<name>A0A0C9VFD2_9AGAM</name>
<reference evidence="2 3" key="1">
    <citation type="submission" date="2014-04" db="EMBL/GenBank/DDBJ databases">
        <title>Evolutionary Origins and Diversification of the Mycorrhizal Mutualists.</title>
        <authorList>
            <consortium name="DOE Joint Genome Institute"/>
            <consortium name="Mycorrhizal Genomics Consortium"/>
            <person name="Kohler A."/>
            <person name="Kuo A."/>
            <person name="Nagy L.G."/>
            <person name="Floudas D."/>
            <person name="Copeland A."/>
            <person name="Barry K.W."/>
            <person name="Cichocki N."/>
            <person name="Veneault-Fourrey C."/>
            <person name="LaButti K."/>
            <person name="Lindquist E.A."/>
            <person name="Lipzen A."/>
            <person name="Lundell T."/>
            <person name="Morin E."/>
            <person name="Murat C."/>
            <person name="Riley R."/>
            <person name="Ohm R."/>
            <person name="Sun H."/>
            <person name="Tunlid A."/>
            <person name="Henrissat B."/>
            <person name="Grigoriev I.V."/>
            <person name="Hibbett D.S."/>
            <person name="Martin F."/>
        </authorList>
    </citation>
    <scope>NUCLEOTIDE SEQUENCE [LARGE SCALE GENOMIC DNA]</scope>
    <source>
        <strain evidence="2 3">MD-312</strain>
    </source>
</reference>
<organism evidence="2 3">
    <name type="scientific">Hydnomerulius pinastri MD-312</name>
    <dbReference type="NCBI Taxonomy" id="994086"/>
    <lineage>
        <taxon>Eukaryota</taxon>
        <taxon>Fungi</taxon>
        <taxon>Dikarya</taxon>
        <taxon>Basidiomycota</taxon>
        <taxon>Agaricomycotina</taxon>
        <taxon>Agaricomycetes</taxon>
        <taxon>Agaricomycetidae</taxon>
        <taxon>Boletales</taxon>
        <taxon>Boletales incertae sedis</taxon>
        <taxon>Leucogyrophana</taxon>
    </lineage>
</organism>
<dbReference type="Proteomes" id="UP000053820">
    <property type="component" value="Unassembled WGS sequence"/>
</dbReference>
<accession>A0A0C9VFD2</accession>
<gene>
    <name evidence="2" type="ORF">HYDPIDRAFT_112126</name>
</gene>